<dbReference type="AlphaFoldDB" id="W7Z2F7"/>
<keyword evidence="2" id="KW-1185">Reference proteome</keyword>
<comment type="caution">
    <text evidence="1">The sequence shown here is derived from an EMBL/GenBank/DDBJ whole genome shotgun (WGS) entry which is preliminary data.</text>
</comment>
<protein>
    <submittedName>
        <fullName evidence="1">Uncharacterized protein</fullName>
    </submittedName>
</protein>
<dbReference type="EMBL" id="BAVZ01000007">
    <property type="protein sequence ID" value="GAF08569.1"/>
    <property type="molecule type" value="Genomic_DNA"/>
</dbReference>
<dbReference type="Proteomes" id="UP000019364">
    <property type="component" value="Unassembled WGS sequence"/>
</dbReference>
<reference evidence="1 2" key="1">
    <citation type="journal article" date="2014" name="Genome Announc.">
        <title>Draft Genome Sequence of Paenibacillus pini JCM 16418T, Isolated from the Rhizosphere of Pine Tree.</title>
        <authorList>
            <person name="Yuki M."/>
            <person name="Oshima K."/>
            <person name="Suda W."/>
            <person name="Oshida Y."/>
            <person name="Kitamura K."/>
            <person name="Iida Y."/>
            <person name="Hattori M."/>
            <person name="Ohkuma M."/>
        </authorList>
    </citation>
    <scope>NUCLEOTIDE SEQUENCE [LARGE SCALE GENOMIC DNA]</scope>
    <source>
        <strain evidence="1 2">JCM 16418</strain>
    </source>
</reference>
<sequence>MKGLSHLNVECLFEEPIETQDNLGGHASDVWLIKTSKEEVVVRASGVREDSDAPFYMVVESYLGMSYVEHLNWSS</sequence>
<evidence type="ECO:0000313" key="2">
    <source>
        <dbReference type="Proteomes" id="UP000019364"/>
    </source>
</evidence>
<gene>
    <name evidence="1" type="ORF">JCM16418_2653</name>
</gene>
<accession>W7Z2F7</accession>
<proteinExistence type="predicted"/>
<organism evidence="1 2">
    <name type="scientific">Paenibacillus pini JCM 16418</name>
    <dbReference type="NCBI Taxonomy" id="1236976"/>
    <lineage>
        <taxon>Bacteria</taxon>
        <taxon>Bacillati</taxon>
        <taxon>Bacillota</taxon>
        <taxon>Bacilli</taxon>
        <taxon>Bacillales</taxon>
        <taxon>Paenibacillaceae</taxon>
        <taxon>Paenibacillus</taxon>
    </lineage>
</organism>
<evidence type="ECO:0000313" key="1">
    <source>
        <dbReference type="EMBL" id="GAF08569.1"/>
    </source>
</evidence>
<name>W7Z2F7_9BACL</name>
<dbReference type="STRING" id="1236976.JCM16418_2653"/>